<evidence type="ECO:0000256" key="1">
    <source>
        <dbReference type="ARBA" id="ARBA00004651"/>
    </source>
</evidence>
<accession>A0A378B860</accession>
<dbReference type="PIRSF" id="PIRSF035875">
    <property type="entry name" value="RNase_BN"/>
    <property type="match status" value="1"/>
</dbReference>
<dbReference type="NCBIfam" id="TIGR00765">
    <property type="entry name" value="yihY_not_rbn"/>
    <property type="match status" value="1"/>
</dbReference>
<feature type="transmembrane region" description="Helical" evidence="7">
    <location>
        <begin position="39"/>
        <end position="61"/>
    </location>
</feature>
<evidence type="ECO:0000313" key="9">
    <source>
        <dbReference type="EMBL" id="STV30813.1"/>
    </source>
</evidence>
<dbReference type="NCBIfam" id="NF002457">
    <property type="entry name" value="PRK01637.1"/>
    <property type="match status" value="1"/>
</dbReference>
<evidence type="ECO:0000256" key="8">
    <source>
        <dbReference type="SAM" id="MobiDB-lite"/>
    </source>
</evidence>
<keyword evidence="3" id="KW-0997">Cell inner membrane</keyword>
<feature type="region of interest" description="Disordered" evidence="8">
    <location>
        <begin position="299"/>
        <end position="322"/>
    </location>
</feature>
<keyword evidence="5 7" id="KW-1133">Transmembrane helix</keyword>
<protein>
    <recommendedName>
        <fullName evidence="7">UPF0761 membrane protein NCTC10313_06996</fullName>
    </recommendedName>
</protein>
<feature type="transmembrane region" description="Helical" evidence="7">
    <location>
        <begin position="212"/>
        <end position="234"/>
    </location>
</feature>
<dbReference type="Proteomes" id="UP000254487">
    <property type="component" value="Unassembled WGS sequence"/>
</dbReference>
<sequence length="322" mass="36113">MLKTVHQKLLHHTRPLLAWLKLLWRRIDEDHMTTLAGNLAYVSLLSLVPLIAVVFALFAAFPMFSEVSVQIRHFIFANFIPATGDVIQGYIEQFVANSSRMTAVGAFGLIVTSLLLMYSIDSALNTIWRSTRSRPKVYSFAVYWMILTLGPLLAGASLAISSYLLSLRWASDLDGVIDNLLRLFPLILSWAAFWLLYSIVPTTQVRNRDAVIGALVAALLFEAGKKAFALYITTFPSYQLIYGVISVVPILFVWVYWTWCIVLLGAELLSLSVNTANLKQKKQNNHDCINSTRIPCKRYRGGRGDGRNWPGASGAAGRRERR</sequence>
<dbReference type="AlphaFoldDB" id="A0A378B860"/>
<keyword evidence="6 7" id="KW-0472">Membrane</keyword>
<feature type="transmembrane region" description="Helical" evidence="7">
    <location>
        <begin position="141"/>
        <end position="160"/>
    </location>
</feature>
<dbReference type="InterPro" id="IPR023679">
    <property type="entry name" value="UPF0761_bac"/>
</dbReference>
<name>A0A378B860_KLEPO</name>
<proteinExistence type="inferred from homology"/>
<feature type="transmembrane region" description="Helical" evidence="7">
    <location>
        <begin position="240"/>
        <end position="264"/>
    </location>
</feature>
<feature type="transmembrane region" description="Helical" evidence="7">
    <location>
        <begin position="180"/>
        <end position="200"/>
    </location>
</feature>
<evidence type="ECO:0000256" key="4">
    <source>
        <dbReference type="ARBA" id="ARBA00022692"/>
    </source>
</evidence>
<dbReference type="Pfam" id="PF03631">
    <property type="entry name" value="Virul_fac_BrkB"/>
    <property type="match status" value="1"/>
</dbReference>
<feature type="transmembrane region" description="Helical" evidence="7">
    <location>
        <begin position="73"/>
        <end position="91"/>
    </location>
</feature>
<organism evidence="9 10">
    <name type="scientific">Klebsiella pneumoniae subsp. ozaenae</name>
    <dbReference type="NCBI Taxonomy" id="574"/>
    <lineage>
        <taxon>Bacteria</taxon>
        <taxon>Pseudomonadati</taxon>
        <taxon>Pseudomonadota</taxon>
        <taxon>Gammaproteobacteria</taxon>
        <taxon>Enterobacterales</taxon>
        <taxon>Enterobacteriaceae</taxon>
        <taxon>Klebsiella/Raoultella group</taxon>
        <taxon>Klebsiella</taxon>
        <taxon>Klebsiella pneumoniae complex</taxon>
    </lineage>
</organism>
<dbReference type="PANTHER" id="PTHR30213">
    <property type="entry name" value="INNER MEMBRANE PROTEIN YHJD"/>
    <property type="match status" value="1"/>
</dbReference>
<evidence type="ECO:0000256" key="2">
    <source>
        <dbReference type="ARBA" id="ARBA00022475"/>
    </source>
</evidence>
<evidence type="ECO:0000256" key="6">
    <source>
        <dbReference type="ARBA" id="ARBA00023136"/>
    </source>
</evidence>
<evidence type="ECO:0000313" key="10">
    <source>
        <dbReference type="Proteomes" id="UP000254487"/>
    </source>
</evidence>
<feature type="transmembrane region" description="Helical" evidence="7">
    <location>
        <begin position="103"/>
        <end position="120"/>
    </location>
</feature>
<dbReference type="HAMAP" id="MF_00672">
    <property type="entry name" value="UPF0761"/>
    <property type="match status" value="1"/>
</dbReference>
<gene>
    <name evidence="9" type="primary">yihY</name>
    <name evidence="9" type="ORF">NCTC10313_06996</name>
</gene>
<keyword evidence="4 7" id="KW-0812">Transmembrane</keyword>
<reference evidence="9 10" key="1">
    <citation type="submission" date="2018-06" db="EMBL/GenBank/DDBJ databases">
        <authorList>
            <consortium name="Pathogen Informatics"/>
            <person name="Doyle S."/>
        </authorList>
    </citation>
    <scope>NUCLEOTIDE SEQUENCE [LARGE SCALE GENOMIC DNA]</scope>
    <source>
        <strain evidence="9 10">NCTC10313</strain>
    </source>
</reference>
<keyword evidence="2 7" id="KW-1003">Cell membrane</keyword>
<dbReference type="EMBL" id="UGLW01000003">
    <property type="protein sequence ID" value="STV30813.1"/>
    <property type="molecule type" value="Genomic_DNA"/>
</dbReference>
<comment type="similarity">
    <text evidence="7">Belongs to the UPF0761 family.</text>
</comment>
<dbReference type="PANTHER" id="PTHR30213:SF0">
    <property type="entry name" value="UPF0761 MEMBRANE PROTEIN YIHY"/>
    <property type="match status" value="1"/>
</dbReference>
<comment type="subcellular location">
    <subcellularLocation>
        <location evidence="1 7">Cell membrane</location>
        <topology evidence="1 7">Multi-pass membrane protein</topology>
    </subcellularLocation>
</comment>
<dbReference type="GO" id="GO:0005886">
    <property type="term" value="C:plasma membrane"/>
    <property type="evidence" value="ECO:0007669"/>
    <property type="project" value="UniProtKB-SubCell"/>
</dbReference>
<evidence type="ECO:0000256" key="7">
    <source>
        <dbReference type="HAMAP-Rule" id="MF_00672"/>
    </source>
</evidence>
<evidence type="ECO:0000256" key="3">
    <source>
        <dbReference type="ARBA" id="ARBA00022519"/>
    </source>
</evidence>
<dbReference type="STRING" id="1218098.GCA_001598715_03295"/>
<dbReference type="InterPro" id="IPR017039">
    <property type="entry name" value="Virul_fac_BrkB"/>
</dbReference>
<evidence type="ECO:0000256" key="5">
    <source>
        <dbReference type="ARBA" id="ARBA00022989"/>
    </source>
</evidence>